<dbReference type="AlphaFoldDB" id="B6HLZ4"/>
<accession>B6HLZ4</accession>
<dbReference type="OrthoDB" id="6500128at2759"/>
<dbReference type="Proteomes" id="UP000000724">
    <property type="component" value="Contig Pc00c21"/>
</dbReference>
<keyword evidence="2" id="KW-1185">Reference proteome</keyword>
<dbReference type="HOGENOM" id="CLU_1886452_0_0_1"/>
<name>B6HLZ4_PENRW</name>
<sequence>MEYPPEATYGIHNLSFVWWLNRLFLTGCRKIIGSSDLFNLEPCLRVQKVMRDAFHDCTVFSVAHRICSQFRLFKSELTVGQLDTIIDLDRIAVLDAGYLIEFDSLRLDGIFLLEKVYSNRCTLARINKNLSAIGR</sequence>
<dbReference type="VEuPathDB" id="FungiDB:PCH_Pc21g08520"/>
<proteinExistence type="predicted"/>
<organism evidence="1 2">
    <name type="scientific">Penicillium rubens (strain ATCC 28089 / DSM 1075 / NRRL 1951 / Wisconsin 54-1255)</name>
    <name type="common">Penicillium chrysogenum</name>
    <dbReference type="NCBI Taxonomy" id="500485"/>
    <lineage>
        <taxon>Eukaryota</taxon>
        <taxon>Fungi</taxon>
        <taxon>Dikarya</taxon>
        <taxon>Ascomycota</taxon>
        <taxon>Pezizomycotina</taxon>
        <taxon>Eurotiomycetes</taxon>
        <taxon>Eurotiomycetidae</taxon>
        <taxon>Eurotiales</taxon>
        <taxon>Aspergillaceae</taxon>
        <taxon>Penicillium</taxon>
        <taxon>Penicillium chrysogenum species complex</taxon>
    </lineage>
</organism>
<protein>
    <submittedName>
        <fullName evidence="1">Pc21g08520 protein</fullName>
    </submittedName>
</protein>
<gene>
    <name evidence="1" type="ORF">Pc21g08520</name>
    <name evidence="1" type="ORF">PCH_Pc21g08520</name>
</gene>
<dbReference type="BioCyc" id="PCHR:PC21G08520-MONOMER"/>
<reference evidence="1" key="2">
    <citation type="journal article" date="2008" name="Nat. Biotechnol.">
        <title>Genome sequencing and analysis of the filamentous fungus Penicillium chrysogenum.</title>
        <authorList>
            <person name="van den Berg M.A."/>
            <person name="Albang R."/>
            <person name="Albermann K."/>
            <person name="Badger J.H."/>
            <person name="Daran J.-M."/>
            <person name="Driessen A.J.M."/>
            <person name="Garcia-Estrada C."/>
            <person name="Fedorova N.D."/>
            <person name="Harris D.M."/>
            <person name="Heijne W.H.M."/>
            <person name="Joardar V.S."/>
            <person name="Kiel J.A.K.W."/>
            <person name="Kovalchuk A."/>
            <person name="Martin J.F."/>
            <person name="Nierman W.C."/>
            <person name="Nijland J.G."/>
            <person name="Pronk J.T."/>
            <person name="Roubos J.A."/>
            <person name="van der Klei I.J."/>
            <person name="van Peij N.N.M.E."/>
            <person name="Veenhuis M."/>
            <person name="von Doehren H."/>
            <person name="Wagner C."/>
            <person name="Wortman J.R."/>
            <person name="Bovenberg R.A.L."/>
        </authorList>
    </citation>
    <scope>NUCLEOTIDE SEQUENCE [LARGE SCALE GENOMIC DNA]</scope>
    <source>
        <strain evidence="1">Wisconsin 54-1255</strain>
    </source>
</reference>
<evidence type="ECO:0000313" key="1">
    <source>
        <dbReference type="EMBL" id="CAP95749.1"/>
    </source>
</evidence>
<reference evidence="1" key="1">
    <citation type="journal article" date="2006" name="Traffic">
        <title>PEX genes in fungal genomes: common, rare or redundant.</title>
        <authorList>
            <person name="Kiel J.A."/>
            <person name="Veenhuis M."/>
            <person name="van der Klei I.J."/>
        </authorList>
    </citation>
    <scope>NUCLEOTIDE SEQUENCE</scope>
    <source>
        <strain>Wisconsin 54-1255</strain>
    </source>
</reference>
<evidence type="ECO:0000313" key="2">
    <source>
        <dbReference type="Proteomes" id="UP000000724"/>
    </source>
</evidence>
<dbReference type="EMBL" id="AM920436">
    <property type="protein sequence ID" value="CAP95749.1"/>
    <property type="molecule type" value="Genomic_DNA"/>
</dbReference>